<dbReference type="InterPro" id="IPR013078">
    <property type="entry name" value="His_Pase_superF_clade-1"/>
</dbReference>
<dbReference type="Gene3D" id="3.40.50.1240">
    <property type="entry name" value="Phosphoglycerate mutase-like"/>
    <property type="match status" value="1"/>
</dbReference>
<sequence length="203" mass="23486">MKLYLIRHGETDWNKIHRLQGRSNVSLNDHGRELARLTKEALKDIPFDAAYTSPLDRAAETGEIILEGRNLVLHKDWRLAEADFGIYEGIREQELRQKNDPFMKFFDDPEEFQKTGGAENHKDVMIRAKDFLESTVLPGESEFEHMVIFSHGAWIHAFLTVVYHRGIKDFWHAPKQANCGVSIIEVQNGSCRVLEESRIFYSV</sequence>
<dbReference type="Pfam" id="PF00300">
    <property type="entry name" value="His_Phos_1"/>
    <property type="match status" value="1"/>
</dbReference>
<evidence type="ECO:0000313" key="5">
    <source>
        <dbReference type="EMBL" id="GFO85692.1"/>
    </source>
</evidence>
<organism evidence="5 6">
    <name type="scientific">Anaerostipes butyraticus</name>
    <dbReference type="NCBI Taxonomy" id="645466"/>
    <lineage>
        <taxon>Bacteria</taxon>
        <taxon>Bacillati</taxon>
        <taxon>Bacillota</taxon>
        <taxon>Clostridia</taxon>
        <taxon>Lachnospirales</taxon>
        <taxon>Lachnospiraceae</taxon>
        <taxon>Anaerostipes</taxon>
    </lineage>
</organism>
<evidence type="ECO:0000256" key="1">
    <source>
        <dbReference type="ARBA" id="ARBA00023152"/>
    </source>
</evidence>
<proteinExistence type="predicted"/>
<feature type="binding site" evidence="4">
    <location>
        <position position="57"/>
    </location>
    <ligand>
        <name>substrate</name>
    </ligand>
</feature>
<dbReference type="PANTHER" id="PTHR48100">
    <property type="entry name" value="BROAD-SPECIFICITY PHOSPHATASE YOR283W-RELATED"/>
    <property type="match status" value="1"/>
</dbReference>
<dbReference type="SMART" id="SM00855">
    <property type="entry name" value="PGAM"/>
    <property type="match status" value="1"/>
</dbReference>
<comment type="caution">
    <text evidence="5">The sequence shown here is derived from an EMBL/GenBank/DDBJ whole genome shotgun (WGS) entry which is preliminary data.</text>
</comment>
<gene>
    <name evidence="5" type="ORF">ANBU17_20390</name>
</gene>
<keyword evidence="1" id="KW-0324">Glycolysis</keyword>
<dbReference type="AlphaFoldDB" id="A0A916Q7C9"/>
<protein>
    <submittedName>
        <fullName evidence="5">Phosphoglycerate mutase</fullName>
    </submittedName>
</protein>
<dbReference type="SUPFAM" id="SSF53254">
    <property type="entry name" value="Phosphoglycerate mutase-like"/>
    <property type="match status" value="1"/>
</dbReference>
<feature type="active site" description="Proton donor/acceptor" evidence="3">
    <location>
        <position position="81"/>
    </location>
</feature>
<evidence type="ECO:0000256" key="3">
    <source>
        <dbReference type="PIRSR" id="PIRSR613078-1"/>
    </source>
</evidence>
<name>A0A916Q7C9_9FIRM</name>
<accession>A0A916Q7C9</accession>
<evidence type="ECO:0000313" key="6">
    <source>
        <dbReference type="Proteomes" id="UP000613208"/>
    </source>
</evidence>
<evidence type="ECO:0000256" key="4">
    <source>
        <dbReference type="PIRSR" id="PIRSR613078-2"/>
    </source>
</evidence>
<dbReference type="PROSITE" id="PS00175">
    <property type="entry name" value="PG_MUTASE"/>
    <property type="match status" value="1"/>
</dbReference>
<dbReference type="InterPro" id="IPR001345">
    <property type="entry name" value="PG/BPGM_mutase_AS"/>
</dbReference>
<dbReference type="GO" id="GO:0016791">
    <property type="term" value="F:phosphatase activity"/>
    <property type="evidence" value="ECO:0007669"/>
    <property type="project" value="TreeGrafter"/>
</dbReference>
<dbReference type="CDD" id="cd07067">
    <property type="entry name" value="HP_PGM_like"/>
    <property type="match status" value="1"/>
</dbReference>
<dbReference type="RefSeq" id="WP_243282604.1">
    <property type="nucleotide sequence ID" value="NZ_BLYI01000043.1"/>
</dbReference>
<feature type="binding site" evidence="4">
    <location>
        <begin position="7"/>
        <end position="14"/>
    </location>
    <ligand>
        <name>substrate</name>
    </ligand>
</feature>
<dbReference type="InterPro" id="IPR029033">
    <property type="entry name" value="His_PPase_superfam"/>
</dbReference>
<keyword evidence="2" id="KW-0413">Isomerase</keyword>
<dbReference type="Proteomes" id="UP000613208">
    <property type="component" value="Unassembled WGS sequence"/>
</dbReference>
<dbReference type="PANTHER" id="PTHR48100:SF1">
    <property type="entry name" value="HISTIDINE PHOSPHATASE FAMILY PROTEIN-RELATED"/>
    <property type="match status" value="1"/>
</dbReference>
<feature type="active site" description="Tele-phosphohistidine intermediate" evidence="3">
    <location>
        <position position="8"/>
    </location>
</feature>
<dbReference type="EMBL" id="BLYI01000043">
    <property type="protein sequence ID" value="GFO85692.1"/>
    <property type="molecule type" value="Genomic_DNA"/>
</dbReference>
<dbReference type="GO" id="GO:0005737">
    <property type="term" value="C:cytoplasm"/>
    <property type="evidence" value="ECO:0007669"/>
    <property type="project" value="TreeGrafter"/>
</dbReference>
<keyword evidence="6" id="KW-1185">Reference proteome</keyword>
<evidence type="ECO:0000256" key="2">
    <source>
        <dbReference type="ARBA" id="ARBA00023235"/>
    </source>
</evidence>
<reference evidence="5" key="1">
    <citation type="submission" date="2020-06" db="EMBL/GenBank/DDBJ databases">
        <title>Characterization of fructooligosaccharide metabolism and fructooligosaccharide-degrading enzymes in human commensal butyrate producers.</title>
        <authorList>
            <person name="Tanno H."/>
            <person name="Fujii T."/>
            <person name="Hirano K."/>
            <person name="Maeno S."/>
            <person name="Tonozuka T."/>
            <person name="Sakamoto M."/>
            <person name="Ohkuma M."/>
            <person name="Tochio T."/>
            <person name="Endo A."/>
        </authorList>
    </citation>
    <scope>NUCLEOTIDE SEQUENCE</scope>
    <source>
        <strain evidence="5">JCM 17466</strain>
    </source>
</reference>
<dbReference type="InterPro" id="IPR050275">
    <property type="entry name" value="PGM_Phosphatase"/>
</dbReference>